<keyword evidence="2" id="KW-1185">Reference proteome</keyword>
<reference evidence="1" key="1">
    <citation type="journal article" date="2014" name="Int. J. Syst. Evol. Microbiol.">
        <title>Complete genome sequence of Corynebacterium casei LMG S-19264T (=DSM 44701T), isolated from a smear-ripened cheese.</title>
        <authorList>
            <consortium name="US DOE Joint Genome Institute (JGI-PGF)"/>
            <person name="Walter F."/>
            <person name="Albersmeier A."/>
            <person name="Kalinowski J."/>
            <person name="Ruckert C."/>
        </authorList>
    </citation>
    <scope>NUCLEOTIDE SEQUENCE</scope>
    <source>
        <strain evidence="1">CGMCC 1.15454</strain>
    </source>
</reference>
<sequence length="54" mass="6243">MNQEKELEKGMTGKITKDITVVDVQKNSYGTDIRVKEDDGAEYWTSYNEEINLD</sequence>
<gene>
    <name evidence="1" type="ORF">GCM10011409_19260</name>
</gene>
<dbReference type="RefSeq" id="WP_188725045.1">
    <property type="nucleotide sequence ID" value="NZ_BMJD01000012.1"/>
</dbReference>
<name>A0A9W5TX86_9BACI</name>
<evidence type="ECO:0000313" key="2">
    <source>
        <dbReference type="Proteomes" id="UP000621492"/>
    </source>
</evidence>
<dbReference type="EMBL" id="BMJD01000012">
    <property type="protein sequence ID" value="GGB41869.1"/>
    <property type="molecule type" value="Genomic_DNA"/>
</dbReference>
<comment type="caution">
    <text evidence="1">The sequence shown here is derived from an EMBL/GenBank/DDBJ whole genome shotgun (WGS) entry which is preliminary data.</text>
</comment>
<dbReference type="AlphaFoldDB" id="A0A9W5TX86"/>
<dbReference type="Proteomes" id="UP000621492">
    <property type="component" value="Unassembled WGS sequence"/>
</dbReference>
<protein>
    <submittedName>
        <fullName evidence="1">Uncharacterized protein</fullName>
    </submittedName>
</protein>
<evidence type="ECO:0000313" key="1">
    <source>
        <dbReference type="EMBL" id="GGB41869.1"/>
    </source>
</evidence>
<organism evidence="1 2">
    <name type="scientific">Lentibacillus populi</name>
    <dbReference type="NCBI Taxonomy" id="1827502"/>
    <lineage>
        <taxon>Bacteria</taxon>
        <taxon>Bacillati</taxon>
        <taxon>Bacillota</taxon>
        <taxon>Bacilli</taxon>
        <taxon>Bacillales</taxon>
        <taxon>Bacillaceae</taxon>
        <taxon>Lentibacillus</taxon>
    </lineage>
</organism>
<accession>A0A9W5TX86</accession>
<proteinExistence type="predicted"/>
<reference evidence="1" key="2">
    <citation type="submission" date="2020-09" db="EMBL/GenBank/DDBJ databases">
        <authorList>
            <person name="Sun Q."/>
            <person name="Zhou Y."/>
        </authorList>
    </citation>
    <scope>NUCLEOTIDE SEQUENCE</scope>
    <source>
        <strain evidence="1">CGMCC 1.15454</strain>
    </source>
</reference>